<dbReference type="InterPro" id="IPR037066">
    <property type="entry name" value="Plug_dom_sf"/>
</dbReference>
<name>A0A381NU47_9ZZZZ</name>
<evidence type="ECO:0000256" key="2">
    <source>
        <dbReference type="ARBA" id="ARBA00022448"/>
    </source>
</evidence>
<keyword evidence="3" id="KW-0812">Transmembrane</keyword>
<dbReference type="InterPro" id="IPR039426">
    <property type="entry name" value="TonB-dep_rcpt-like"/>
</dbReference>
<evidence type="ECO:0000256" key="6">
    <source>
        <dbReference type="ARBA" id="ARBA00023237"/>
    </source>
</evidence>
<reference evidence="9" key="1">
    <citation type="submission" date="2018-05" db="EMBL/GenBank/DDBJ databases">
        <authorList>
            <person name="Lanie J.A."/>
            <person name="Ng W.-L."/>
            <person name="Kazmierczak K.M."/>
            <person name="Andrzejewski T.M."/>
            <person name="Davidsen T.M."/>
            <person name="Wayne K.J."/>
            <person name="Tettelin H."/>
            <person name="Glass J.I."/>
            <person name="Rusch D."/>
            <person name="Podicherti R."/>
            <person name="Tsui H.-C.T."/>
            <person name="Winkler M.E."/>
        </authorList>
    </citation>
    <scope>NUCLEOTIDE SEQUENCE</scope>
</reference>
<evidence type="ECO:0000256" key="5">
    <source>
        <dbReference type="ARBA" id="ARBA00023136"/>
    </source>
</evidence>
<dbReference type="Gene3D" id="2.60.40.1120">
    <property type="entry name" value="Carboxypeptidase-like, regulatory domain"/>
    <property type="match status" value="1"/>
</dbReference>
<dbReference type="Pfam" id="PF13715">
    <property type="entry name" value="CarbopepD_reg_2"/>
    <property type="match status" value="1"/>
</dbReference>
<protein>
    <recommendedName>
        <fullName evidence="8">TonB-dependent receptor plug domain-containing protein</fullName>
    </recommendedName>
</protein>
<dbReference type="GO" id="GO:0009279">
    <property type="term" value="C:cell outer membrane"/>
    <property type="evidence" value="ECO:0007669"/>
    <property type="project" value="UniProtKB-SubCell"/>
</dbReference>
<proteinExistence type="predicted"/>
<keyword evidence="6" id="KW-0998">Cell outer membrane</keyword>
<dbReference type="InterPro" id="IPR012910">
    <property type="entry name" value="Plug_dom"/>
</dbReference>
<dbReference type="SUPFAM" id="SSF49464">
    <property type="entry name" value="Carboxypeptidase regulatory domain-like"/>
    <property type="match status" value="1"/>
</dbReference>
<dbReference type="AlphaFoldDB" id="A0A381NU47"/>
<evidence type="ECO:0000256" key="4">
    <source>
        <dbReference type="ARBA" id="ARBA00022729"/>
    </source>
</evidence>
<feature type="domain" description="TonB-dependent receptor plug" evidence="8">
    <location>
        <begin position="156"/>
        <end position="237"/>
    </location>
</feature>
<dbReference type="PANTHER" id="PTHR30069:SF29">
    <property type="entry name" value="HEMOGLOBIN AND HEMOGLOBIN-HAPTOGLOBIN-BINDING PROTEIN 1-RELATED"/>
    <property type="match status" value="1"/>
</dbReference>
<evidence type="ECO:0000313" key="9">
    <source>
        <dbReference type="EMBL" id="SUZ58145.1"/>
    </source>
</evidence>
<dbReference type="Gene3D" id="2.40.170.20">
    <property type="entry name" value="TonB-dependent receptor, beta-barrel domain"/>
    <property type="match status" value="1"/>
</dbReference>
<dbReference type="InterPro" id="IPR036942">
    <property type="entry name" value="Beta-barrel_TonB_sf"/>
</dbReference>
<sequence>MVFVQKLCPRHRRRTLMWLGVLCIALALNGSGNTLSAQASDVTGIVRDSLNNETLPNAAVMLVGERFRTLTDEFGRFTLVNVPTGEHILRVEYLGYLPLELEITGGSAIPLSILMKPDAFELEGVTVETSTDIIQPTGEISVIKLSPRKLATLPSLGETDIFRTLQLLPGVSGTNDASSGLFIRGGTPDENLVLLDGMTVYHVDHFFGVFSAFNADAIKDVRLFKGGFPAQYGGRTSSVVDMIGKSGDNENFNMSAGVNLLSARAVTEVPLGGKGSWLVSARRSYTDVIRTGLYNSIFNTLEGEEEEEPQPTRPGGRGGGRGFGNFQQQTIQPDFFFYDLNSKLSYSPTDSDVVALSVYAGEDKLDESSLGNEITTPNGQTRLTPDRVDVSDWGNRGASGRWSRAWGSRFTSDVLVAYSEYFSEAALDVESTRFARGFREDNEVTDFTVRLDNTWRPFQASDIGVGFQFTDTEVAYSFQRLQGDSVRGGLDLGGTGALTSGYAQHRWLPSDRFDVTVGVRASSYDRTENLYWEPRTSLHFRITDQVRLKGAWGRYYQFVKRIENEDVLEGSRDFWVLAGERLDPLFAEHRIVGASWEDDDYLFDVEAYEKDLTGVSQFSTRSRRRPGQALRDLFFSGTGEARGIEFLAQKKRGRLTGWIGYTLADIDYELEGFNDGNPFPASHDQQHEFKTVASYQAGPWTLSGIWVYGSGRPYTIPEAQYPIELLDGRMLSYIHVGEKNGQRLPAYHRLDVAATRRFESDRFFYELNLSLFNAYGRNNIWYRQFDLDELPMIVTDVKTLGFTPSIGLRVGLR</sequence>
<evidence type="ECO:0000256" key="3">
    <source>
        <dbReference type="ARBA" id="ARBA00022692"/>
    </source>
</evidence>
<evidence type="ECO:0000256" key="7">
    <source>
        <dbReference type="SAM" id="MobiDB-lite"/>
    </source>
</evidence>
<keyword evidence="2" id="KW-0813">Transport</keyword>
<feature type="region of interest" description="Disordered" evidence="7">
    <location>
        <begin position="301"/>
        <end position="324"/>
    </location>
</feature>
<keyword evidence="5" id="KW-0472">Membrane</keyword>
<dbReference type="Pfam" id="PF07715">
    <property type="entry name" value="Plug"/>
    <property type="match status" value="1"/>
</dbReference>
<organism evidence="9">
    <name type="scientific">marine metagenome</name>
    <dbReference type="NCBI Taxonomy" id="408172"/>
    <lineage>
        <taxon>unclassified sequences</taxon>
        <taxon>metagenomes</taxon>
        <taxon>ecological metagenomes</taxon>
    </lineage>
</organism>
<dbReference type="PANTHER" id="PTHR30069">
    <property type="entry name" value="TONB-DEPENDENT OUTER MEMBRANE RECEPTOR"/>
    <property type="match status" value="1"/>
</dbReference>
<accession>A0A381NU47</accession>
<dbReference type="GO" id="GO:0044718">
    <property type="term" value="P:siderophore transmembrane transport"/>
    <property type="evidence" value="ECO:0007669"/>
    <property type="project" value="TreeGrafter"/>
</dbReference>
<comment type="subcellular location">
    <subcellularLocation>
        <location evidence="1">Cell outer membrane</location>
        <topology evidence="1">Multi-pass membrane protein</topology>
    </subcellularLocation>
</comment>
<gene>
    <name evidence="9" type="ORF">METZ01_LOCUS10999</name>
</gene>
<dbReference type="Gene3D" id="2.170.130.10">
    <property type="entry name" value="TonB-dependent receptor, plug domain"/>
    <property type="match status" value="1"/>
</dbReference>
<dbReference type="EMBL" id="UINC01000599">
    <property type="protein sequence ID" value="SUZ58145.1"/>
    <property type="molecule type" value="Genomic_DNA"/>
</dbReference>
<keyword evidence="4" id="KW-0732">Signal</keyword>
<evidence type="ECO:0000256" key="1">
    <source>
        <dbReference type="ARBA" id="ARBA00004571"/>
    </source>
</evidence>
<dbReference type="SUPFAM" id="SSF56935">
    <property type="entry name" value="Porins"/>
    <property type="match status" value="1"/>
</dbReference>
<dbReference type="InterPro" id="IPR008969">
    <property type="entry name" value="CarboxyPept-like_regulatory"/>
</dbReference>
<evidence type="ECO:0000259" key="8">
    <source>
        <dbReference type="Pfam" id="PF07715"/>
    </source>
</evidence>
<dbReference type="GO" id="GO:0015344">
    <property type="term" value="F:siderophore uptake transmembrane transporter activity"/>
    <property type="evidence" value="ECO:0007669"/>
    <property type="project" value="TreeGrafter"/>
</dbReference>